<keyword evidence="4 12" id="KW-0812">Transmembrane</keyword>
<keyword evidence="5" id="KW-0874">Quinone</keyword>
<dbReference type="GO" id="GO:0048038">
    <property type="term" value="F:quinone binding"/>
    <property type="evidence" value="ECO:0007669"/>
    <property type="project" value="UniProtKB-KW"/>
</dbReference>
<dbReference type="Pfam" id="PF07884">
    <property type="entry name" value="VKOR"/>
    <property type="match status" value="1"/>
</dbReference>
<dbReference type="WBParaSite" id="SRDH1_97980.1">
    <property type="protein sequence ID" value="SRDH1_97980.1"/>
    <property type="gene ID" value="SRDH1_97980"/>
</dbReference>
<evidence type="ECO:0000256" key="8">
    <source>
        <dbReference type="ARBA" id="ARBA00023002"/>
    </source>
</evidence>
<evidence type="ECO:0000256" key="3">
    <source>
        <dbReference type="ARBA" id="ARBA00012278"/>
    </source>
</evidence>
<keyword evidence="8" id="KW-0560">Oxidoreductase</keyword>
<accession>A0AA85GL12</accession>
<keyword evidence="7 12" id="KW-1133">Transmembrane helix</keyword>
<name>A0AA85GL12_9TREM</name>
<dbReference type="InterPro" id="IPR012932">
    <property type="entry name" value="VKOR"/>
</dbReference>
<organism evidence="14 15">
    <name type="scientific">Schistosoma rodhaini</name>
    <dbReference type="NCBI Taxonomy" id="6188"/>
    <lineage>
        <taxon>Eukaryota</taxon>
        <taxon>Metazoa</taxon>
        <taxon>Spiralia</taxon>
        <taxon>Lophotrochozoa</taxon>
        <taxon>Platyhelminthes</taxon>
        <taxon>Trematoda</taxon>
        <taxon>Digenea</taxon>
        <taxon>Strigeidida</taxon>
        <taxon>Schistosomatoidea</taxon>
        <taxon>Schistosomatidae</taxon>
        <taxon>Schistosoma</taxon>
    </lineage>
</organism>
<keyword evidence="11" id="KW-0676">Redox-active center</keyword>
<comment type="subcellular location">
    <subcellularLocation>
        <location evidence="1">Endoplasmic reticulum membrane</location>
        <topology evidence="1">Multi-pass membrane protein</topology>
    </subcellularLocation>
</comment>
<reference evidence="15" key="2">
    <citation type="submission" date="2023-11" db="UniProtKB">
        <authorList>
            <consortium name="WormBaseParasite"/>
        </authorList>
    </citation>
    <scope>IDENTIFICATION</scope>
</reference>
<dbReference type="GO" id="GO:0047057">
    <property type="term" value="F:vitamin-K-epoxide reductase (warfarin-sensitive) activity"/>
    <property type="evidence" value="ECO:0007669"/>
    <property type="project" value="UniProtKB-EC"/>
</dbReference>
<keyword evidence="6" id="KW-0256">Endoplasmic reticulum</keyword>
<evidence type="ECO:0000259" key="13">
    <source>
        <dbReference type="Pfam" id="PF07884"/>
    </source>
</evidence>
<proteinExistence type="inferred from homology"/>
<evidence type="ECO:0000256" key="10">
    <source>
        <dbReference type="ARBA" id="ARBA00023157"/>
    </source>
</evidence>
<reference evidence="14" key="1">
    <citation type="submission" date="2022-06" db="EMBL/GenBank/DDBJ databases">
        <authorList>
            <person name="Berger JAMES D."/>
            <person name="Berger JAMES D."/>
        </authorList>
    </citation>
    <scope>NUCLEOTIDE SEQUENCE [LARGE SCALE GENOMIC DNA]</scope>
</reference>
<sequence>MFLLSCLESRIVMKLSILLSCISVLGSIYLCYILFFIHKDICLVCLSTYAVNIIICYTSLKRYRNEHFIKKLL</sequence>
<evidence type="ECO:0000313" key="15">
    <source>
        <dbReference type="WBParaSite" id="SRDH1_97980.1"/>
    </source>
</evidence>
<evidence type="ECO:0000256" key="4">
    <source>
        <dbReference type="ARBA" id="ARBA00022692"/>
    </source>
</evidence>
<feature type="domain" description="Vitamin K epoxide reductase" evidence="13">
    <location>
        <begin position="9"/>
        <end position="59"/>
    </location>
</feature>
<evidence type="ECO:0000256" key="12">
    <source>
        <dbReference type="SAM" id="Phobius"/>
    </source>
</evidence>
<evidence type="ECO:0000256" key="1">
    <source>
        <dbReference type="ARBA" id="ARBA00004477"/>
    </source>
</evidence>
<evidence type="ECO:0000256" key="7">
    <source>
        <dbReference type="ARBA" id="ARBA00022989"/>
    </source>
</evidence>
<evidence type="ECO:0000256" key="9">
    <source>
        <dbReference type="ARBA" id="ARBA00023136"/>
    </source>
</evidence>
<dbReference type="GO" id="GO:0005789">
    <property type="term" value="C:endoplasmic reticulum membrane"/>
    <property type="evidence" value="ECO:0007669"/>
    <property type="project" value="UniProtKB-SubCell"/>
</dbReference>
<evidence type="ECO:0000313" key="14">
    <source>
        <dbReference type="Proteomes" id="UP000050792"/>
    </source>
</evidence>
<evidence type="ECO:0000256" key="2">
    <source>
        <dbReference type="ARBA" id="ARBA00006214"/>
    </source>
</evidence>
<dbReference type="InterPro" id="IPR038354">
    <property type="entry name" value="VKOR_sf"/>
</dbReference>
<feature type="transmembrane region" description="Helical" evidence="12">
    <location>
        <begin position="12"/>
        <end position="35"/>
    </location>
</feature>
<keyword evidence="14" id="KW-1185">Reference proteome</keyword>
<dbReference type="AlphaFoldDB" id="A0AA85GL12"/>
<keyword evidence="10" id="KW-1015">Disulfide bond</keyword>
<keyword evidence="9 12" id="KW-0472">Membrane</keyword>
<evidence type="ECO:0000256" key="6">
    <source>
        <dbReference type="ARBA" id="ARBA00022824"/>
    </source>
</evidence>
<dbReference type="PANTHER" id="PTHR14519">
    <property type="entry name" value="VITAMIN K EPOXIDE REDUCTASE COMPLEX, SUBUNIT 1"/>
    <property type="match status" value="1"/>
</dbReference>
<dbReference type="InterPro" id="IPR042406">
    <property type="entry name" value="VKORC1/VKORC1L1"/>
</dbReference>
<dbReference type="GO" id="GO:0042373">
    <property type="term" value="P:vitamin K metabolic process"/>
    <property type="evidence" value="ECO:0007669"/>
    <property type="project" value="InterPro"/>
</dbReference>
<protein>
    <recommendedName>
        <fullName evidence="3">vitamin-K-epoxide reductase (warfarin-sensitive)</fullName>
        <ecNumber evidence="3">1.17.4.4</ecNumber>
    </recommendedName>
</protein>
<dbReference type="Gene3D" id="1.20.1440.130">
    <property type="entry name" value="VKOR domain"/>
    <property type="match status" value="1"/>
</dbReference>
<dbReference type="EC" id="1.17.4.4" evidence="3"/>
<dbReference type="Proteomes" id="UP000050792">
    <property type="component" value="Unassembled WGS sequence"/>
</dbReference>
<evidence type="ECO:0000256" key="5">
    <source>
        <dbReference type="ARBA" id="ARBA00022719"/>
    </source>
</evidence>
<comment type="similarity">
    <text evidence="2">Belongs to the VKOR family.</text>
</comment>
<evidence type="ECO:0000256" key="11">
    <source>
        <dbReference type="ARBA" id="ARBA00023284"/>
    </source>
</evidence>
<dbReference type="PANTHER" id="PTHR14519:SF5">
    <property type="entry name" value="VITAMIN K EPOXIDE REDUCTASE COMPLEX SUBUNIT 1-LIKE PROTEIN 1"/>
    <property type="match status" value="1"/>
</dbReference>